<keyword evidence="2" id="KW-1185">Reference proteome</keyword>
<dbReference type="Gene3D" id="1.25.40.10">
    <property type="entry name" value="Tetratricopeptide repeat domain"/>
    <property type="match status" value="1"/>
</dbReference>
<dbReference type="Proteomes" id="UP000077255">
    <property type="component" value="Chromosome"/>
</dbReference>
<reference evidence="1 2" key="1">
    <citation type="submission" date="2016-02" db="EMBL/GenBank/DDBJ databases">
        <title>Complete genome sequencing and analysis of ATSB10, Dyella thiooxydans isolated from rhizosphere soil of sunflower (Helianthus annuus L.).</title>
        <authorList>
            <person name="Lee Y."/>
            <person name="Hwangbo K."/>
            <person name="Chung H."/>
            <person name="Yoo J."/>
            <person name="Kim K.Y."/>
            <person name="Sa T.M."/>
            <person name="Um Y."/>
            <person name="Madhaiyan M."/>
        </authorList>
    </citation>
    <scope>NUCLEOTIDE SEQUENCE [LARGE SCALE GENOMIC DNA]</scope>
    <source>
        <strain evidence="1 2">ATSB10</strain>
    </source>
</reference>
<evidence type="ECO:0008006" key="3">
    <source>
        <dbReference type="Google" id="ProtNLM"/>
    </source>
</evidence>
<dbReference type="SMART" id="SM00671">
    <property type="entry name" value="SEL1"/>
    <property type="match status" value="1"/>
</dbReference>
<organism evidence="1 2">
    <name type="scientific">Dyella thiooxydans</name>
    <dbReference type="NCBI Taxonomy" id="445710"/>
    <lineage>
        <taxon>Bacteria</taxon>
        <taxon>Pseudomonadati</taxon>
        <taxon>Pseudomonadota</taxon>
        <taxon>Gammaproteobacteria</taxon>
        <taxon>Lysobacterales</taxon>
        <taxon>Rhodanobacteraceae</taxon>
        <taxon>Dyella</taxon>
    </lineage>
</organism>
<protein>
    <recommendedName>
        <fullName evidence="3">Sel1 repeat family protein</fullName>
    </recommendedName>
</protein>
<accession>A0A160N338</accession>
<name>A0A160N338_9GAMM</name>
<dbReference type="InterPro" id="IPR011990">
    <property type="entry name" value="TPR-like_helical_dom_sf"/>
</dbReference>
<dbReference type="EMBL" id="CP014841">
    <property type="protein sequence ID" value="AND70366.1"/>
    <property type="molecule type" value="Genomic_DNA"/>
</dbReference>
<evidence type="ECO:0000313" key="2">
    <source>
        <dbReference type="Proteomes" id="UP000077255"/>
    </source>
</evidence>
<gene>
    <name evidence="1" type="ORF">ATSB10_29120</name>
</gene>
<dbReference type="KEGG" id="dtx:ATSB10_29120"/>
<dbReference type="AlphaFoldDB" id="A0A160N338"/>
<sequence length="103" mass="11517">MVAYSHGRYAAAMRRFTIGAYYADKVSQLSIGLMYLNSQGVARDPVKALAWTALAAKRGYPRFEAARDGIWKNLYDDRRKQASVLSDELAETYADATCTRSRG</sequence>
<dbReference type="RefSeq" id="WP_063673409.1">
    <property type="nucleotide sequence ID" value="NZ_CP014841.1"/>
</dbReference>
<dbReference type="OrthoDB" id="7063913at2"/>
<evidence type="ECO:0000313" key="1">
    <source>
        <dbReference type="EMBL" id="AND70366.1"/>
    </source>
</evidence>
<proteinExistence type="predicted"/>
<dbReference type="STRING" id="445710.ATSB10_29120"/>
<dbReference type="SUPFAM" id="SSF81901">
    <property type="entry name" value="HCP-like"/>
    <property type="match status" value="1"/>
</dbReference>
<dbReference type="PATRIC" id="fig|445710.3.peg.2908"/>
<dbReference type="InterPro" id="IPR006597">
    <property type="entry name" value="Sel1-like"/>
</dbReference>